<name>A0A7W9GYW0_9ACTN</name>
<organism evidence="2 3">
    <name type="scientific">Streptomyces caelestis</name>
    <dbReference type="NCBI Taxonomy" id="36816"/>
    <lineage>
        <taxon>Bacteria</taxon>
        <taxon>Bacillati</taxon>
        <taxon>Actinomycetota</taxon>
        <taxon>Actinomycetes</taxon>
        <taxon>Kitasatosporales</taxon>
        <taxon>Streptomycetaceae</taxon>
        <taxon>Streptomyces</taxon>
    </lineage>
</organism>
<dbReference type="AlphaFoldDB" id="A0A7W9GYW0"/>
<evidence type="ECO:0000256" key="1">
    <source>
        <dbReference type="SAM" id="MobiDB-lite"/>
    </source>
</evidence>
<keyword evidence="3" id="KW-1185">Reference proteome</keyword>
<protein>
    <submittedName>
        <fullName evidence="2">Formylmethanofuran dehydrogenase subunit B</fullName>
    </submittedName>
</protein>
<comment type="caution">
    <text evidence="2">The sequence shown here is derived from an EMBL/GenBank/DDBJ whole genome shotgun (WGS) entry which is preliminary data.</text>
</comment>
<evidence type="ECO:0000313" key="2">
    <source>
        <dbReference type="EMBL" id="MBB5792331.1"/>
    </source>
</evidence>
<feature type="region of interest" description="Disordered" evidence="1">
    <location>
        <begin position="35"/>
        <end position="57"/>
    </location>
</feature>
<reference evidence="2 3" key="1">
    <citation type="submission" date="2020-08" db="EMBL/GenBank/DDBJ databases">
        <title>Sequencing the genomes of 1000 actinobacteria strains.</title>
        <authorList>
            <person name="Klenk H.-P."/>
        </authorList>
    </citation>
    <scope>NUCLEOTIDE SEQUENCE [LARGE SCALE GENOMIC DNA]</scope>
    <source>
        <strain evidence="2 3">DSM 40084</strain>
    </source>
</reference>
<dbReference type="Proteomes" id="UP000590647">
    <property type="component" value="Unassembled WGS sequence"/>
</dbReference>
<feature type="compositionally biased region" description="Low complexity" evidence="1">
    <location>
        <begin position="43"/>
        <end position="57"/>
    </location>
</feature>
<dbReference type="EMBL" id="JACHNE010000001">
    <property type="protein sequence ID" value="MBB5792331.1"/>
    <property type="molecule type" value="Genomic_DNA"/>
</dbReference>
<accession>A0A7W9GYW0</accession>
<gene>
    <name evidence="2" type="ORF">HDA41_000295</name>
</gene>
<dbReference type="SUPFAM" id="SSF53706">
    <property type="entry name" value="Formate dehydrogenase/DMSO reductase, domains 1-3"/>
    <property type="match status" value="1"/>
</dbReference>
<proteinExistence type="predicted"/>
<evidence type="ECO:0000313" key="3">
    <source>
        <dbReference type="Proteomes" id="UP000590647"/>
    </source>
</evidence>
<sequence>MDGRQANASAERLTKPLVRENGRLVESDWHTAMDRTRRPSWRAPASAPTTWTATPAL</sequence>